<feature type="region of interest" description="Disordered" evidence="1">
    <location>
        <begin position="1"/>
        <end position="23"/>
    </location>
</feature>
<reference evidence="2 3" key="1">
    <citation type="journal article" date="1997" name="Mol. Microbiol.">
        <title>Characterization of Natronobacterium magadii phage phi Ch1, a unique archaeal phage containing DNA and RNA.</title>
        <authorList>
            <person name="Witte A."/>
            <person name="Baranyi U."/>
            <person name="Klein R."/>
            <person name="Sulzner M."/>
            <person name="Luo C."/>
            <person name="Wanner G."/>
            <person name="Kruger D.H."/>
            <person name="Lubitz W."/>
        </authorList>
    </citation>
    <scope>NUCLEOTIDE SEQUENCE [LARGE SCALE GENOMIC DNA]</scope>
</reference>
<organism evidence="2 3">
    <name type="scientific">Natrialba phage PhiCh1</name>
    <dbReference type="NCBI Taxonomy" id="114777"/>
    <lineage>
        <taxon>Viruses</taxon>
        <taxon>Duplodnaviria</taxon>
        <taxon>Heunggongvirae</taxon>
        <taxon>Uroviricota</taxon>
        <taxon>Caudoviricetes</taxon>
        <taxon>Vertoviridae</taxon>
        <taxon>Myohalovirus</taxon>
        <taxon>Myohalovirus alkaliphilum</taxon>
        <taxon>Myohalovirus phiCh1</taxon>
    </lineage>
</organism>
<keyword evidence="3" id="KW-1185">Reference proteome</keyword>
<sequence>MILMKRKDDSESDDESRAKYAIVGGESTVDEIRATLDREEDDDD</sequence>
<reference evidence="3" key="3">
    <citation type="journal article" date="2019" name="Genes (Basel)">
        <title>Halobacterium salinarum virus ChaoS9, a Novel Halovirus Related to PhiH1 and PhiCh1.</title>
        <authorList>
            <person name="Dyall-Smith M."/>
            <person name="Palm P."/>
            <person name="Wanner G."/>
            <person name="Witte A."/>
            <person name="Oesterhelt D."/>
            <person name="Pfeiffer F."/>
        </authorList>
    </citation>
    <scope>NUCLEOTIDE SEQUENCE [LARGE SCALE GENOMIC DNA]</scope>
</reference>
<accession>A0A481W3B7</accession>
<reference evidence="2 3" key="2">
    <citation type="journal article" date="2002" name="Mol. Microbiol.">
        <title>Natrialba magadii virus phiCh1: first complete nucleotide sequence and functional organization of a virus infecting a haloalkaliphilic archaeon.</title>
        <authorList>
            <person name="Klein R."/>
            <person name="Baranyi U."/>
            <person name="Rossler N."/>
            <person name="Greineder B."/>
            <person name="Scholz H."/>
            <person name="Witte A."/>
        </authorList>
    </citation>
    <scope>NUCLEOTIDE SEQUENCE [LARGE SCALE GENOMIC DNA]</scope>
</reference>
<dbReference type="EMBL" id="MK450543">
    <property type="protein sequence ID" value="QBJ01185.1"/>
    <property type="molecule type" value="Genomic_DNA"/>
</dbReference>
<evidence type="ECO:0000313" key="2">
    <source>
        <dbReference type="EMBL" id="QBJ01185.1"/>
    </source>
</evidence>
<gene>
    <name evidence="2" type="ORF">PhiCh1_015</name>
</gene>
<proteinExistence type="predicted"/>
<evidence type="ECO:0000313" key="3">
    <source>
        <dbReference type="Proteomes" id="UP000293038"/>
    </source>
</evidence>
<dbReference type="Proteomes" id="UP000293038">
    <property type="component" value="Segment"/>
</dbReference>
<name>A0A481W3B7_9CAUD</name>
<protein>
    <submittedName>
        <fullName evidence="2">Uncharacterized protein</fullName>
    </submittedName>
</protein>
<evidence type="ECO:0000256" key="1">
    <source>
        <dbReference type="SAM" id="MobiDB-lite"/>
    </source>
</evidence>